<dbReference type="AlphaFoldDB" id="A0A1F5EBN8"/>
<dbReference type="InterPro" id="IPR016181">
    <property type="entry name" value="Acyl_CoA_acyltransferase"/>
</dbReference>
<protein>
    <recommendedName>
        <fullName evidence="1">N-acetyltransferase domain-containing protein</fullName>
    </recommendedName>
</protein>
<accession>A0A1F5EBN8</accession>
<dbReference type="Gene3D" id="3.40.630.30">
    <property type="match status" value="1"/>
</dbReference>
<feature type="domain" description="N-acetyltransferase" evidence="1">
    <location>
        <begin position="5"/>
        <end position="162"/>
    </location>
</feature>
<proteinExistence type="predicted"/>
<evidence type="ECO:0000313" key="3">
    <source>
        <dbReference type="Proteomes" id="UP000177481"/>
    </source>
</evidence>
<comment type="caution">
    <text evidence="2">The sequence shown here is derived from an EMBL/GenBank/DDBJ whole genome shotgun (WGS) entry which is preliminary data.</text>
</comment>
<gene>
    <name evidence="2" type="ORF">A3A71_01095</name>
</gene>
<name>A0A1F5EBN8_9BACT</name>
<dbReference type="PROSITE" id="PS51186">
    <property type="entry name" value="GNAT"/>
    <property type="match status" value="1"/>
</dbReference>
<evidence type="ECO:0000259" key="1">
    <source>
        <dbReference type="PROSITE" id="PS51186"/>
    </source>
</evidence>
<evidence type="ECO:0000313" key="2">
    <source>
        <dbReference type="EMBL" id="OGD64634.1"/>
    </source>
</evidence>
<sequence>MNDEHYIRMANHDDLARVKRVDDLAFAEHQGITRRELEQLLEHGAIFMLFSRDNTLIGESQVLLATIPEIPHELAADEAYYYGTGIHPTHQGNGYGGLLADKQDEFAVSQGKKVAKLTLRVENYASMKLRFDKGFLIVEYQSDFYGPVEEDGARVLMTKQLLEEPIIHWDNITEVPVNFSNAKGAVDLTAHAQVQRLLSDGHKGFSITRAGILFGRESTGR</sequence>
<dbReference type="STRING" id="1797471.A3A71_01095"/>
<reference evidence="2 3" key="1">
    <citation type="journal article" date="2016" name="Nat. Commun.">
        <title>Thousands of microbial genomes shed light on interconnected biogeochemical processes in an aquifer system.</title>
        <authorList>
            <person name="Anantharaman K."/>
            <person name="Brown C.T."/>
            <person name="Hug L.A."/>
            <person name="Sharon I."/>
            <person name="Castelle C.J."/>
            <person name="Probst A.J."/>
            <person name="Thomas B.C."/>
            <person name="Singh A."/>
            <person name="Wilkins M.J."/>
            <person name="Karaoz U."/>
            <person name="Brodie E.L."/>
            <person name="Williams K.H."/>
            <person name="Hubbard S.S."/>
            <person name="Banfield J.F."/>
        </authorList>
    </citation>
    <scope>NUCLEOTIDE SEQUENCE [LARGE SCALE GENOMIC DNA]</scope>
</reference>
<dbReference type="SUPFAM" id="SSF55729">
    <property type="entry name" value="Acyl-CoA N-acyltransferases (Nat)"/>
    <property type="match status" value="1"/>
</dbReference>
<dbReference type="InterPro" id="IPR000182">
    <property type="entry name" value="GNAT_dom"/>
</dbReference>
<dbReference type="Pfam" id="PF00583">
    <property type="entry name" value="Acetyltransf_1"/>
    <property type="match status" value="1"/>
</dbReference>
<dbReference type="GO" id="GO:0016747">
    <property type="term" value="F:acyltransferase activity, transferring groups other than amino-acyl groups"/>
    <property type="evidence" value="ECO:0007669"/>
    <property type="project" value="InterPro"/>
</dbReference>
<organism evidence="2 3">
    <name type="scientific">Candidatus Berkelbacteria bacterium RIFCSPLOWO2_01_FULL_50_28</name>
    <dbReference type="NCBI Taxonomy" id="1797471"/>
    <lineage>
        <taxon>Bacteria</taxon>
        <taxon>Candidatus Berkelbacteria</taxon>
    </lineage>
</organism>
<dbReference type="EMBL" id="MEZX01000002">
    <property type="protein sequence ID" value="OGD64634.1"/>
    <property type="molecule type" value="Genomic_DNA"/>
</dbReference>
<dbReference type="Proteomes" id="UP000177481">
    <property type="component" value="Unassembled WGS sequence"/>
</dbReference>